<evidence type="ECO:0000256" key="7">
    <source>
        <dbReference type="ARBA" id="ARBA00023065"/>
    </source>
</evidence>
<evidence type="ECO:0000256" key="5">
    <source>
        <dbReference type="ARBA" id="ARBA00022729"/>
    </source>
</evidence>
<organism evidence="11">
    <name type="scientific">mine drainage metagenome</name>
    <dbReference type="NCBI Taxonomy" id="410659"/>
    <lineage>
        <taxon>unclassified sequences</taxon>
        <taxon>metagenomes</taxon>
        <taxon>ecological metagenomes</taxon>
    </lineage>
</organism>
<keyword evidence="5" id="KW-0732">Signal</keyword>
<reference evidence="11" key="1">
    <citation type="submission" date="2016-10" db="EMBL/GenBank/DDBJ databases">
        <title>Sequence of Gallionella enrichment culture.</title>
        <authorList>
            <person name="Poehlein A."/>
            <person name="Muehling M."/>
            <person name="Daniel R."/>
        </authorList>
    </citation>
    <scope>NUCLEOTIDE SEQUENCE</scope>
</reference>
<dbReference type="InterPro" id="IPR036942">
    <property type="entry name" value="Beta-barrel_TonB_sf"/>
</dbReference>
<gene>
    <name evidence="11" type="primary">fhuA_6</name>
    <name evidence="11" type="ORF">GALL_104520</name>
</gene>
<evidence type="ECO:0000256" key="2">
    <source>
        <dbReference type="ARBA" id="ARBA00022448"/>
    </source>
</evidence>
<dbReference type="InterPro" id="IPR012910">
    <property type="entry name" value="Plug_dom"/>
</dbReference>
<dbReference type="Pfam" id="PF07715">
    <property type="entry name" value="Plug"/>
    <property type="match status" value="1"/>
</dbReference>
<feature type="domain" description="TonB-dependent receptor plug" evidence="10">
    <location>
        <begin position="69"/>
        <end position="158"/>
    </location>
</feature>
<dbReference type="PANTHER" id="PTHR32552:SF68">
    <property type="entry name" value="FERRICHROME OUTER MEMBRANE TRANSPORTER_PHAGE RECEPTOR"/>
    <property type="match status" value="1"/>
</dbReference>
<dbReference type="EMBL" id="MLJW01000037">
    <property type="protein sequence ID" value="OIR07493.1"/>
    <property type="molecule type" value="Genomic_DNA"/>
</dbReference>
<dbReference type="InterPro" id="IPR039426">
    <property type="entry name" value="TonB-dep_rcpt-like"/>
</dbReference>
<keyword evidence="11" id="KW-0675">Receptor</keyword>
<dbReference type="Gene3D" id="2.40.170.20">
    <property type="entry name" value="TonB-dependent receptor, beta-barrel domain"/>
    <property type="match status" value="1"/>
</dbReference>
<keyword evidence="7" id="KW-0406">Ion transport</keyword>
<dbReference type="GO" id="GO:0009279">
    <property type="term" value="C:cell outer membrane"/>
    <property type="evidence" value="ECO:0007669"/>
    <property type="project" value="UniProtKB-SubCell"/>
</dbReference>
<dbReference type="PROSITE" id="PS52016">
    <property type="entry name" value="TONB_DEPENDENT_REC_3"/>
    <property type="match status" value="1"/>
</dbReference>
<evidence type="ECO:0000256" key="8">
    <source>
        <dbReference type="ARBA" id="ARBA00023136"/>
    </source>
</evidence>
<dbReference type="AlphaFoldDB" id="A0A1J5STY8"/>
<keyword evidence="6" id="KW-0408">Iron</keyword>
<evidence type="ECO:0000256" key="1">
    <source>
        <dbReference type="ARBA" id="ARBA00004571"/>
    </source>
</evidence>
<evidence type="ECO:0000256" key="9">
    <source>
        <dbReference type="ARBA" id="ARBA00023237"/>
    </source>
</evidence>
<comment type="subcellular location">
    <subcellularLocation>
        <location evidence="1">Cell outer membrane</location>
        <topology evidence="1">Multi-pass membrane protein</topology>
    </subcellularLocation>
</comment>
<accession>A0A1J5STY8</accession>
<evidence type="ECO:0000256" key="3">
    <source>
        <dbReference type="ARBA" id="ARBA00022496"/>
    </source>
</evidence>
<evidence type="ECO:0000256" key="4">
    <source>
        <dbReference type="ARBA" id="ARBA00022692"/>
    </source>
</evidence>
<name>A0A1J5STY8_9ZZZZ</name>
<protein>
    <submittedName>
        <fullName evidence="11">Ferrichrome-iron receptor</fullName>
    </submittedName>
</protein>
<keyword evidence="3" id="KW-0410">Iron transport</keyword>
<dbReference type="PANTHER" id="PTHR32552">
    <property type="entry name" value="FERRICHROME IRON RECEPTOR-RELATED"/>
    <property type="match status" value="1"/>
</dbReference>
<dbReference type="InterPro" id="IPR037066">
    <property type="entry name" value="Plug_dom_sf"/>
</dbReference>
<evidence type="ECO:0000313" key="11">
    <source>
        <dbReference type="EMBL" id="OIR07493.1"/>
    </source>
</evidence>
<proteinExistence type="predicted"/>
<sequence>MPARSRLLGIVSSACLAAVSARTSFAQSTTPKPADDDTIVMQPFQVSSVKSNDYIASDSVTGTRVVSKLRDLPFQVNVVTDSFMKDFAAFDLPDQLAFVSNVSPSDSQGTLTLRGFTTTPFVDGFRRLGTTSIAGVERIEVIKGPAASIYGQVLPGGVVNYITKRPSTTPLQSIDLTAGSDDFRRVAIASTGPLGPSHKLFYRVDYSQQYRQYEQMYASRRTTYVGGQILWKPDAKTNINLKLDLTNAFNHDPSAVPWVKSSTKGIVTKPDGSNIQYGYVSDPVKGTIKYVNAPYPQVVDRYTNNPADVAAYEAFIANPSASNYTFVTKYGQLNTTNSWDRLGTNLATVRADGPNGYTEYSTDGLTLTADRNVSSLYTVRATFDTFRRPYAKQTNNNNQTYYTDPAYLDGELGAPTPSYTKTPVKGSTFQLDNLFSFKTGKVDHKLLVTFDFSQQSQNNKTIYALSSGSVWKNAAGQVYRNADGSIYTGSSSPGSGYSLVSINDKYLITDPISGVQYPATIPLGPRSTGGEIPYPLTPASFFFPMYNQYPDSYTQTRANNHMFNNDAGFFVSERATFFDGRLIALVGGRYDDMNNEAQNYMTANAERVKWSNTAFTHQLGLTAYPTRNIILFANQSSTYNPNPQYKQQSDGTFTVFPNEKGKGYEFGTRFVLFNQHLNVGISRFVIDRSNKLDSWTDEFGVTQYIASGSQRSKGWEIDMNWQINDSLQILGGYGYNDAKYTYSSLPYLIGTTTPQSAKDNLGLALRYQVRHGILKGLAFTADVKALSKSLVNIGSGSVYTTNPFATGNFRKAIYNVPLYSGSLPFPTLPQGLAILSANSTVSKDPTGLSNRNSNKGYTATSIPAGWVLWTPGTTMNADTQYYILDGNGQTSASYQYSANVDDGRMNVFNQPYTIWGFGLIYHYKTSGRYSHAIRFNVKNAFNKFYTYGNGVLGDGRMYLLTYSLSY</sequence>
<dbReference type="SUPFAM" id="SSF56935">
    <property type="entry name" value="Porins"/>
    <property type="match status" value="2"/>
</dbReference>
<evidence type="ECO:0000256" key="6">
    <source>
        <dbReference type="ARBA" id="ARBA00023004"/>
    </source>
</evidence>
<keyword evidence="2" id="KW-0813">Transport</keyword>
<dbReference type="GO" id="GO:0015344">
    <property type="term" value="F:siderophore uptake transmembrane transporter activity"/>
    <property type="evidence" value="ECO:0007669"/>
    <property type="project" value="TreeGrafter"/>
</dbReference>
<dbReference type="Gene3D" id="2.170.130.10">
    <property type="entry name" value="TonB-dependent receptor, plug domain"/>
    <property type="match status" value="1"/>
</dbReference>
<keyword evidence="8" id="KW-0472">Membrane</keyword>
<keyword evidence="4" id="KW-0812">Transmembrane</keyword>
<comment type="caution">
    <text evidence="11">The sequence shown here is derived from an EMBL/GenBank/DDBJ whole genome shotgun (WGS) entry which is preliminary data.</text>
</comment>
<keyword evidence="9" id="KW-0998">Cell outer membrane</keyword>
<evidence type="ECO:0000259" key="10">
    <source>
        <dbReference type="Pfam" id="PF07715"/>
    </source>
</evidence>